<keyword evidence="1" id="KW-0378">Hydrolase</keyword>
<dbReference type="Gene3D" id="3.40.50.1820">
    <property type="entry name" value="alpha/beta hydrolase"/>
    <property type="match status" value="1"/>
</dbReference>
<reference evidence="4 5" key="1">
    <citation type="submission" date="2019-07" db="EMBL/GenBank/DDBJ databases">
        <authorList>
            <person name="Friedrich A."/>
            <person name="Schacherer J."/>
        </authorList>
    </citation>
    <scope>NUCLEOTIDE SEQUENCE [LARGE SCALE GENOMIC DNA]</scope>
</reference>
<name>A0A3F2YA37_DEKBR</name>
<dbReference type="GO" id="GO:0005634">
    <property type="term" value="C:nucleus"/>
    <property type="evidence" value="ECO:0007669"/>
    <property type="project" value="TreeGrafter"/>
</dbReference>
<dbReference type="GO" id="GO:0016787">
    <property type="term" value="F:hydrolase activity"/>
    <property type="evidence" value="ECO:0007669"/>
    <property type="project" value="UniProtKB-KW"/>
</dbReference>
<dbReference type="SUPFAM" id="SSF53474">
    <property type="entry name" value="alpha/beta-Hydrolases"/>
    <property type="match status" value="1"/>
</dbReference>
<dbReference type="GO" id="GO:0005737">
    <property type="term" value="C:cytoplasm"/>
    <property type="evidence" value="ECO:0007669"/>
    <property type="project" value="TreeGrafter"/>
</dbReference>
<dbReference type="AlphaFoldDB" id="A0A3F2YA37"/>
<organism evidence="4 5">
    <name type="scientific">Dekkera bruxellensis</name>
    <name type="common">Brettanomyces custersii</name>
    <dbReference type="NCBI Taxonomy" id="5007"/>
    <lineage>
        <taxon>Eukaryota</taxon>
        <taxon>Fungi</taxon>
        <taxon>Dikarya</taxon>
        <taxon>Ascomycota</taxon>
        <taxon>Saccharomycotina</taxon>
        <taxon>Pichiomycetes</taxon>
        <taxon>Pichiales</taxon>
        <taxon>Pichiaceae</taxon>
        <taxon>Brettanomyces</taxon>
    </lineage>
</organism>
<feature type="region of interest" description="Disordered" evidence="2">
    <location>
        <begin position="221"/>
        <end position="246"/>
    </location>
</feature>
<dbReference type="Pfam" id="PF03959">
    <property type="entry name" value="FSH1"/>
    <property type="match status" value="1"/>
</dbReference>
<sequence>MTPKQVKQIKGTVLVLHGFAQNGKSFAIKASGIRKAFKKAGYHTVFIDGPLKLEPADMPFEVKTNGTPFADLNLRGWTYTQPDRFNIQPSLDVVREAYKEHGPFIGLMGFSQGAGVLGAILSRYAEVVGDEKAADYLKFALIYSGFVYTDKSMEKFYDKKIELPTLHLMGELDTVVSNDRSQKLVDRCLNSTIMRHPGGHYVPSTKPLLRSEIAWVQNVVDGKNNEDGEEKPEDAKKKAAEDKKELDDLAKQMAKLGQA</sequence>
<dbReference type="STRING" id="5007.A0A3F2YA37"/>
<evidence type="ECO:0000256" key="1">
    <source>
        <dbReference type="ARBA" id="ARBA00022801"/>
    </source>
</evidence>
<dbReference type="InterPro" id="IPR029058">
    <property type="entry name" value="AB_hydrolase_fold"/>
</dbReference>
<keyword evidence="5" id="KW-1185">Reference proteome</keyword>
<evidence type="ECO:0000313" key="5">
    <source>
        <dbReference type="Proteomes" id="UP000478008"/>
    </source>
</evidence>
<dbReference type="InterPro" id="IPR050593">
    <property type="entry name" value="LovG"/>
</dbReference>
<dbReference type="InterPro" id="IPR005645">
    <property type="entry name" value="FSH-like_dom"/>
</dbReference>
<dbReference type="PANTHER" id="PTHR48070:SF6">
    <property type="entry name" value="ESTERASE OVCA2"/>
    <property type="match status" value="1"/>
</dbReference>
<proteinExistence type="predicted"/>
<feature type="domain" description="Serine hydrolase" evidence="3">
    <location>
        <begin position="10"/>
        <end position="208"/>
    </location>
</feature>
<feature type="compositionally biased region" description="Basic and acidic residues" evidence="2">
    <location>
        <begin position="233"/>
        <end position="246"/>
    </location>
</feature>
<protein>
    <submittedName>
        <fullName evidence="4">DEBR0S6_09428g1_1</fullName>
    </submittedName>
</protein>
<evidence type="ECO:0000256" key="2">
    <source>
        <dbReference type="SAM" id="MobiDB-lite"/>
    </source>
</evidence>
<dbReference type="PANTHER" id="PTHR48070">
    <property type="entry name" value="ESTERASE OVCA2"/>
    <property type="match status" value="1"/>
</dbReference>
<evidence type="ECO:0000259" key="3">
    <source>
        <dbReference type="Pfam" id="PF03959"/>
    </source>
</evidence>
<gene>
    <name evidence="4" type="primary">FSH3</name>
    <name evidence="4" type="ORF">DEBR0S6_09428G</name>
</gene>
<dbReference type="Proteomes" id="UP000478008">
    <property type="component" value="Unassembled WGS sequence"/>
</dbReference>
<dbReference type="EMBL" id="CABFWN010000006">
    <property type="protein sequence ID" value="VUG20167.1"/>
    <property type="molecule type" value="Genomic_DNA"/>
</dbReference>
<accession>A0A3F2YA37</accession>
<evidence type="ECO:0000313" key="4">
    <source>
        <dbReference type="EMBL" id="VUG20167.1"/>
    </source>
</evidence>